<accession>A0ABU3DF68</accession>
<reference evidence="1 2" key="1">
    <citation type="submission" date="2023-09" db="EMBL/GenBank/DDBJ databases">
        <authorList>
            <person name="Rey-Velasco X."/>
        </authorList>
    </citation>
    <scope>NUCLEOTIDE SEQUENCE [LARGE SCALE GENOMIC DNA]</scope>
    <source>
        <strain evidence="1 2">F158</strain>
    </source>
</reference>
<dbReference type="SUPFAM" id="SSF48452">
    <property type="entry name" value="TPR-like"/>
    <property type="match status" value="1"/>
</dbReference>
<comment type="caution">
    <text evidence="1">The sequence shown here is derived from an EMBL/GenBank/DDBJ whole genome shotgun (WGS) entry which is preliminary data.</text>
</comment>
<evidence type="ECO:0000313" key="1">
    <source>
        <dbReference type="EMBL" id="MDT0682359.1"/>
    </source>
</evidence>
<evidence type="ECO:0000313" key="2">
    <source>
        <dbReference type="Proteomes" id="UP001265259"/>
    </source>
</evidence>
<dbReference type="Proteomes" id="UP001265259">
    <property type="component" value="Unassembled WGS sequence"/>
</dbReference>
<gene>
    <name evidence="1" type="ORF">RM543_06665</name>
</gene>
<dbReference type="InterPro" id="IPR011990">
    <property type="entry name" value="TPR-like_helical_dom_sf"/>
</dbReference>
<name>A0ABU3DF68_9RHOB</name>
<dbReference type="EMBL" id="JAVRHL010000002">
    <property type="protein sequence ID" value="MDT0682359.1"/>
    <property type="molecule type" value="Genomic_DNA"/>
</dbReference>
<dbReference type="RefSeq" id="WP_311690115.1">
    <property type="nucleotide sequence ID" value="NZ_JAVRHL010000002.1"/>
</dbReference>
<organism evidence="1 2">
    <name type="scientific">Tropicimonas omnivorans</name>
    <dbReference type="NCBI Taxonomy" id="3075590"/>
    <lineage>
        <taxon>Bacteria</taxon>
        <taxon>Pseudomonadati</taxon>
        <taxon>Pseudomonadota</taxon>
        <taxon>Alphaproteobacteria</taxon>
        <taxon>Rhodobacterales</taxon>
        <taxon>Roseobacteraceae</taxon>
        <taxon>Tropicimonas</taxon>
    </lineage>
</organism>
<keyword evidence="2" id="KW-1185">Reference proteome</keyword>
<proteinExistence type="predicted"/>
<sequence>MRHPILAILAFGGAALLGACGGKGSDVDRAVQSVNAIDENNLSDIMLSVADPAEAVAYFKRATAEKPERIDLQRNLGKSLVKANLNVEAAGAWSRVTTMAGASAGDQVSYADALIRAGQWDKAEAVLDAVPPTHETYTRYKLEAMIADGNKEWAKADSFYETAVGLTTRPSGVLNNWGYSKLSRGEYLDAERLFGEAIKYDPGLFTAKNNLVLARGAQRRYQLPIVDVDQTERAQLLHTMALTAIKQGDVEIGKSLLRDAIDTHPQHFEDAARALTALEGARS</sequence>
<dbReference type="PROSITE" id="PS51257">
    <property type="entry name" value="PROKAR_LIPOPROTEIN"/>
    <property type="match status" value="1"/>
</dbReference>
<dbReference type="Gene3D" id="1.25.40.10">
    <property type="entry name" value="Tetratricopeptide repeat domain"/>
    <property type="match status" value="1"/>
</dbReference>
<protein>
    <submittedName>
        <fullName evidence="1">Tetratricopeptide repeat protein</fullName>
    </submittedName>
</protein>